<reference evidence="1 2" key="1">
    <citation type="journal article" date="2019" name="Genome Biol. Evol.">
        <title>Insights into the evolution of the New World diploid cottons (Gossypium, subgenus Houzingenia) based on genome sequencing.</title>
        <authorList>
            <person name="Grover C.E."/>
            <person name="Arick M.A. 2nd"/>
            <person name="Thrash A."/>
            <person name="Conover J.L."/>
            <person name="Sanders W.S."/>
            <person name="Peterson D.G."/>
            <person name="Frelichowski J.E."/>
            <person name="Scheffler J.A."/>
            <person name="Scheffler B.E."/>
            <person name="Wendel J.F."/>
        </authorList>
    </citation>
    <scope>NUCLEOTIDE SEQUENCE [LARGE SCALE GENOMIC DNA]</scope>
    <source>
        <strain evidence="1">4</strain>
        <tissue evidence="1">Leaf</tissue>
    </source>
</reference>
<protein>
    <submittedName>
        <fullName evidence="1">Uncharacterized protein</fullName>
    </submittedName>
</protein>
<keyword evidence="2" id="KW-1185">Reference proteome</keyword>
<organism evidence="1 2">
    <name type="scientific">Gossypium laxum</name>
    <dbReference type="NCBI Taxonomy" id="34288"/>
    <lineage>
        <taxon>Eukaryota</taxon>
        <taxon>Viridiplantae</taxon>
        <taxon>Streptophyta</taxon>
        <taxon>Embryophyta</taxon>
        <taxon>Tracheophyta</taxon>
        <taxon>Spermatophyta</taxon>
        <taxon>Magnoliopsida</taxon>
        <taxon>eudicotyledons</taxon>
        <taxon>Gunneridae</taxon>
        <taxon>Pentapetalae</taxon>
        <taxon>rosids</taxon>
        <taxon>malvids</taxon>
        <taxon>Malvales</taxon>
        <taxon>Malvaceae</taxon>
        <taxon>Malvoideae</taxon>
        <taxon>Gossypium</taxon>
    </lineage>
</organism>
<proteinExistence type="predicted"/>
<dbReference type="AlphaFoldDB" id="A0A7J8Z3W1"/>
<sequence>MKRDCPKISSVLAIKRNDEPKEAKLIEKKISTVNLMVLIPKKRKGGEWLMFVDINIESQKRSVFVNTRASDLFISEKTEGKLGLLIRKSNRKIKTVNFEEAPTVRVIHYI</sequence>
<evidence type="ECO:0000313" key="2">
    <source>
        <dbReference type="Proteomes" id="UP000593574"/>
    </source>
</evidence>
<accession>A0A7J8Z3W1</accession>
<gene>
    <name evidence="1" type="ORF">Golax_018553</name>
</gene>
<name>A0A7J8Z3W1_9ROSI</name>
<dbReference type="Proteomes" id="UP000593574">
    <property type="component" value="Unassembled WGS sequence"/>
</dbReference>
<evidence type="ECO:0000313" key="1">
    <source>
        <dbReference type="EMBL" id="MBA0706445.1"/>
    </source>
</evidence>
<comment type="caution">
    <text evidence="1">The sequence shown here is derived from an EMBL/GenBank/DDBJ whole genome shotgun (WGS) entry which is preliminary data.</text>
</comment>
<dbReference type="EMBL" id="JABEZV010000002">
    <property type="protein sequence ID" value="MBA0706445.1"/>
    <property type="molecule type" value="Genomic_DNA"/>
</dbReference>